<organism evidence="1 2">
    <name type="scientific">Aureobasidium pullulans</name>
    <name type="common">Black yeast</name>
    <name type="synonym">Pullularia pullulans</name>
    <dbReference type="NCBI Taxonomy" id="5580"/>
    <lineage>
        <taxon>Eukaryota</taxon>
        <taxon>Fungi</taxon>
        <taxon>Dikarya</taxon>
        <taxon>Ascomycota</taxon>
        <taxon>Pezizomycotina</taxon>
        <taxon>Dothideomycetes</taxon>
        <taxon>Dothideomycetidae</taxon>
        <taxon>Dothideales</taxon>
        <taxon>Saccotheciaceae</taxon>
        <taxon>Aureobasidium</taxon>
    </lineage>
</organism>
<gene>
    <name evidence="1" type="ORF">D6D01_06831</name>
</gene>
<dbReference type="EMBL" id="QZBD01000305">
    <property type="protein sequence ID" value="THY20240.1"/>
    <property type="molecule type" value="Genomic_DNA"/>
</dbReference>
<dbReference type="Proteomes" id="UP000306584">
    <property type="component" value="Unassembled WGS sequence"/>
</dbReference>
<proteinExistence type="predicted"/>
<protein>
    <submittedName>
        <fullName evidence="1">Uncharacterized protein</fullName>
    </submittedName>
</protein>
<name>A0A4S9KWU7_AURPU</name>
<evidence type="ECO:0000313" key="2">
    <source>
        <dbReference type="Proteomes" id="UP000306584"/>
    </source>
</evidence>
<evidence type="ECO:0000313" key="1">
    <source>
        <dbReference type="EMBL" id="THY20240.1"/>
    </source>
</evidence>
<sequence length="61" mass="6423">MSFLSAILSCFGSNKAPASTLASAPNISGPRCFRHESTGDHAIPLRASVSTPPPYVQPQRP</sequence>
<comment type="caution">
    <text evidence="1">The sequence shown here is derived from an EMBL/GenBank/DDBJ whole genome shotgun (WGS) entry which is preliminary data.</text>
</comment>
<accession>A0A4S9KWU7</accession>
<reference evidence="1 2" key="1">
    <citation type="submission" date="2018-10" db="EMBL/GenBank/DDBJ databases">
        <title>Fifty Aureobasidium pullulans genomes reveal a recombining polyextremotolerant generalist.</title>
        <authorList>
            <person name="Gostincar C."/>
            <person name="Turk M."/>
            <person name="Zajc J."/>
            <person name="Gunde-Cimerman N."/>
        </authorList>
    </citation>
    <scope>NUCLEOTIDE SEQUENCE [LARGE SCALE GENOMIC DNA]</scope>
    <source>
        <strain evidence="1 2">EXF-6604</strain>
    </source>
</reference>
<dbReference type="AlphaFoldDB" id="A0A4S9KWU7"/>